<dbReference type="SMART" id="SM00054">
    <property type="entry name" value="EFh"/>
    <property type="match status" value="1"/>
</dbReference>
<dbReference type="Gene3D" id="1.10.238.10">
    <property type="entry name" value="EF-hand"/>
    <property type="match status" value="1"/>
</dbReference>
<accession>A0A919B3I5</accession>
<evidence type="ECO:0000256" key="1">
    <source>
        <dbReference type="ARBA" id="ARBA00022737"/>
    </source>
</evidence>
<dbReference type="InterPro" id="IPR011992">
    <property type="entry name" value="EF-hand-dom_pair"/>
</dbReference>
<evidence type="ECO:0000256" key="2">
    <source>
        <dbReference type="ARBA" id="ARBA00022837"/>
    </source>
</evidence>
<gene>
    <name evidence="4" type="ORF">GCM10010218_34600</name>
</gene>
<evidence type="ECO:0000259" key="3">
    <source>
        <dbReference type="PROSITE" id="PS50222"/>
    </source>
</evidence>
<dbReference type="PANTHER" id="PTHR23050">
    <property type="entry name" value="CALCIUM BINDING PROTEIN"/>
    <property type="match status" value="1"/>
</dbReference>
<name>A0A919B3I5_9ACTN</name>
<dbReference type="Proteomes" id="UP000638313">
    <property type="component" value="Unassembled WGS sequence"/>
</dbReference>
<dbReference type="EMBL" id="BNBD01000006">
    <property type="protein sequence ID" value="GHF50166.1"/>
    <property type="molecule type" value="Genomic_DNA"/>
</dbReference>
<dbReference type="SUPFAM" id="SSF47473">
    <property type="entry name" value="EF-hand"/>
    <property type="match status" value="1"/>
</dbReference>
<comment type="caution">
    <text evidence="4">The sequence shown here is derived from an EMBL/GenBank/DDBJ whole genome shotgun (WGS) entry which is preliminary data.</text>
</comment>
<dbReference type="PROSITE" id="PS00018">
    <property type="entry name" value="EF_HAND_1"/>
    <property type="match status" value="2"/>
</dbReference>
<keyword evidence="5" id="KW-1185">Reference proteome</keyword>
<evidence type="ECO:0000313" key="4">
    <source>
        <dbReference type="EMBL" id="GHF50166.1"/>
    </source>
</evidence>
<reference evidence="4" key="2">
    <citation type="submission" date="2020-09" db="EMBL/GenBank/DDBJ databases">
        <authorList>
            <person name="Sun Q."/>
            <person name="Ohkuma M."/>
        </authorList>
    </citation>
    <scope>NUCLEOTIDE SEQUENCE</scope>
    <source>
        <strain evidence="4">JCM 4059</strain>
    </source>
</reference>
<reference evidence="4" key="1">
    <citation type="journal article" date="2014" name="Int. J. Syst. Evol. Microbiol.">
        <title>Complete genome sequence of Corynebacterium casei LMG S-19264T (=DSM 44701T), isolated from a smear-ripened cheese.</title>
        <authorList>
            <consortium name="US DOE Joint Genome Institute (JGI-PGF)"/>
            <person name="Walter F."/>
            <person name="Albersmeier A."/>
            <person name="Kalinowski J."/>
            <person name="Ruckert C."/>
        </authorList>
    </citation>
    <scope>NUCLEOTIDE SEQUENCE</scope>
    <source>
        <strain evidence="4">JCM 4059</strain>
    </source>
</reference>
<dbReference type="FunFam" id="1.10.238.10:FF:000003">
    <property type="entry name" value="Calmodulin A"/>
    <property type="match status" value="1"/>
</dbReference>
<organism evidence="4 5">
    <name type="scientific">Streptomyces mashuensis</name>
    <dbReference type="NCBI Taxonomy" id="33904"/>
    <lineage>
        <taxon>Bacteria</taxon>
        <taxon>Bacillati</taxon>
        <taxon>Actinomycetota</taxon>
        <taxon>Actinomycetes</taxon>
        <taxon>Kitasatosporales</taxon>
        <taxon>Streptomycetaceae</taxon>
        <taxon>Streptomyces</taxon>
    </lineage>
</organism>
<dbReference type="GO" id="GO:0005509">
    <property type="term" value="F:calcium ion binding"/>
    <property type="evidence" value="ECO:0007669"/>
    <property type="project" value="InterPro"/>
</dbReference>
<protein>
    <submittedName>
        <fullName evidence="4">Calcium-binding protein</fullName>
    </submittedName>
</protein>
<dbReference type="RefSeq" id="WP_190130491.1">
    <property type="nucleotide sequence ID" value="NZ_BNBD01000006.1"/>
</dbReference>
<keyword evidence="1" id="KW-0677">Repeat</keyword>
<dbReference type="InterPro" id="IPR002048">
    <property type="entry name" value="EF_hand_dom"/>
</dbReference>
<feature type="domain" description="EF-hand" evidence="3">
    <location>
        <begin position="4"/>
        <end position="39"/>
    </location>
</feature>
<evidence type="ECO:0000313" key="5">
    <source>
        <dbReference type="Proteomes" id="UP000638313"/>
    </source>
</evidence>
<sequence length="72" mass="8171">MAGINEAEARTAFDRFDANGDGFITATEYKSAMAQLGDHFVTETMAQAIIDERDLDGDRLLSFEEFWTYLNR</sequence>
<dbReference type="InterPro" id="IPR018247">
    <property type="entry name" value="EF_Hand_1_Ca_BS"/>
</dbReference>
<proteinExistence type="predicted"/>
<dbReference type="Pfam" id="PF13499">
    <property type="entry name" value="EF-hand_7"/>
    <property type="match status" value="1"/>
</dbReference>
<dbReference type="InterPro" id="IPR050145">
    <property type="entry name" value="Centrin_CML-like"/>
</dbReference>
<keyword evidence="2" id="KW-0106">Calcium</keyword>
<dbReference type="AlphaFoldDB" id="A0A919B3I5"/>
<dbReference type="CDD" id="cd00051">
    <property type="entry name" value="EFh"/>
    <property type="match status" value="1"/>
</dbReference>
<dbReference type="PROSITE" id="PS50222">
    <property type="entry name" value="EF_HAND_2"/>
    <property type="match status" value="1"/>
</dbReference>